<keyword evidence="3" id="KW-1134">Transmembrane beta strand</keyword>
<dbReference type="Proteomes" id="UP000006514">
    <property type="component" value="Unassembled WGS sequence"/>
</dbReference>
<keyword evidence="9" id="KW-1185">Reference proteome</keyword>
<evidence type="ECO:0000256" key="1">
    <source>
        <dbReference type="ARBA" id="ARBA00004374"/>
    </source>
</evidence>
<feature type="domain" description="Bacterial surface antigen (D15)" evidence="7">
    <location>
        <begin position="178"/>
        <end position="492"/>
    </location>
</feature>
<gene>
    <name evidence="8" type="ORF">AURDEDRAFT_147230</name>
</gene>
<protein>
    <recommendedName>
        <fullName evidence="7">Bacterial surface antigen (D15) domain-containing protein</fullName>
    </recommendedName>
</protein>
<dbReference type="PANTHER" id="PTHR12815:SF18">
    <property type="entry name" value="SORTING AND ASSEMBLY MACHINERY COMPONENT 50 HOMOLOG"/>
    <property type="match status" value="1"/>
</dbReference>
<reference evidence="9" key="1">
    <citation type="journal article" date="2012" name="Science">
        <title>The Paleozoic origin of enzymatic lignin decomposition reconstructed from 31 fungal genomes.</title>
        <authorList>
            <person name="Floudas D."/>
            <person name="Binder M."/>
            <person name="Riley R."/>
            <person name="Barry K."/>
            <person name="Blanchette R.A."/>
            <person name="Henrissat B."/>
            <person name="Martinez A.T."/>
            <person name="Otillar R."/>
            <person name="Spatafora J.W."/>
            <person name="Yadav J.S."/>
            <person name="Aerts A."/>
            <person name="Benoit I."/>
            <person name="Boyd A."/>
            <person name="Carlson A."/>
            <person name="Copeland A."/>
            <person name="Coutinho P.M."/>
            <person name="de Vries R.P."/>
            <person name="Ferreira P."/>
            <person name="Findley K."/>
            <person name="Foster B."/>
            <person name="Gaskell J."/>
            <person name="Glotzer D."/>
            <person name="Gorecki P."/>
            <person name="Heitman J."/>
            <person name="Hesse C."/>
            <person name="Hori C."/>
            <person name="Igarashi K."/>
            <person name="Jurgens J.A."/>
            <person name="Kallen N."/>
            <person name="Kersten P."/>
            <person name="Kohler A."/>
            <person name="Kuees U."/>
            <person name="Kumar T.K.A."/>
            <person name="Kuo A."/>
            <person name="LaButti K."/>
            <person name="Larrondo L.F."/>
            <person name="Lindquist E."/>
            <person name="Ling A."/>
            <person name="Lombard V."/>
            <person name="Lucas S."/>
            <person name="Lundell T."/>
            <person name="Martin R."/>
            <person name="McLaughlin D.J."/>
            <person name="Morgenstern I."/>
            <person name="Morin E."/>
            <person name="Murat C."/>
            <person name="Nagy L.G."/>
            <person name="Nolan M."/>
            <person name="Ohm R.A."/>
            <person name="Patyshakuliyeva A."/>
            <person name="Rokas A."/>
            <person name="Ruiz-Duenas F.J."/>
            <person name="Sabat G."/>
            <person name="Salamov A."/>
            <person name="Samejima M."/>
            <person name="Schmutz J."/>
            <person name="Slot J.C."/>
            <person name="St John F."/>
            <person name="Stenlid J."/>
            <person name="Sun H."/>
            <person name="Sun S."/>
            <person name="Syed K."/>
            <person name="Tsang A."/>
            <person name="Wiebenga A."/>
            <person name="Young D."/>
            <person name="Pisabarro A."/>
            <person name="Eastwood D.C."/>
            <person name="Martin F."/>
            <person name="Cullen D."/>
            <person name="Grigoriev I.V."/>
            <person name="Hibbett D.S."/>
        </authorList>
    </citation>
    <scope>NUCLEOTIDE SEQUENCE [LARGE SCALE GENOMIC DNA]</scope>
    <source>
        <strain evidence="9">TFB10046</strain>
    </source>
</reference>
<dbReference type="InterPro" id="IPR000184">
    <property type="entry name" value="Bac_surfAg_D15"/>
</dbReference>
<evidence type="ECO:0000256" key="6">
    <source>
        <dbReference type="SAM" id="MobiDB-lite"/>
    </source>
</evidence>
<evidence type="ECO:0000259" key="7">
    <source>
        <dbReference type="Pfam" id="PF01103"/>
    </source>
</evidence>
<dbReference type="GO" id="GO:0045040">
    <property type="term" value="P:protein insertion into mitochondrial outer membrane"/>
    <property type="evidence" value="ECO:0007669"/>
    <property type="project" value="TreeGrafter"/>
</dbReference>
<evidence type="ECO:0000256" key="5">
    <source>
        <dbReference type="ARBA" id="ARBA00023136"/>
    </source>
</evidence>
<evidence type="ECO:0000313" key="9">
    <source>
        <dbReference type="Proteomes" id="UP000006514"/>
    </source>
</evidence>
<dbReference type="GO" id="GO:0005741">
    <property type="term" value="C:mitochondrial outer membrane"/>
    <property type="evidence" value="ECO:0007669"/>
    <property type="project" value="UniProtKB-SubCell"/>
</dbReference>
<keyword evidence="5" id="KW-0472">Membrane</keyword>
<evidence type="ECO:0000256" key="4">
    <source>
        <dbReference type="ARBA" id="ARBA00022692"/>
    </source>
</evidence>
<organism evidence="8 9">
    <name type="scientific">Auricularia subglabra (strain TFB-10046 / SS5)</name>
    <name type="common">White-rot fungus</name>
    <name type="synonym">Auricularia delicata (strain TFB10046)</name>
    <dbReference type="NCBI Taxonomy" id="717982"/>
    <lineage>
        <taxon>Eukaryota</taxon>
        <taxon>Fungi</taxon>
        <taxon>Dikarya</taxon>
        <taxon>Basidiomycota</taxon>
        <taxon>Agaricomycotina</taxon>
        <taxon>Agaricomycetes</taxon>
        <taxon>Auriculariales</taxon>
        <taxon>Auriculariaceae</taxon>
        <taxon>Auricularia</taxon>
    </lineage>
</organism>
<dbReference type="OMA" id="SGIWRQI"/>
<sequence length="493" mass="52987">MNDDDERLTARPLRPPLGNTSAPRDGEPVEDEVELVLKWQEERVKRKLAGEYESAVVRIAELINGNLDAPGRVSSVRVQGTVHTRPGFLQALIAPHLGPGDTFGDALHTTRSVVAALSRTDIFSSVNPTLHQASSPLARRGDVDILLNVVERGRLFVKTSTELGNGEGSASAQGRMRNVFGGAETLEANVAFGTKTKHAFSATFTTPVAVARTQMRTHAELTAFGMHRDNEAWASSSEELEGVRATLRHATRLGTHEFAYELAQRHVCGLLPSASLSIREQARTTLKSALSHTFVHDARVNQLGALFKVSEEFAGAALGGDAQHLKGEASFSLARPFLPGTVLSLSARGGLLYPLSSRGSLFSDRFQLGGPLSVRSMRWNGLGPRDGPDALGGDVYWAAGLSLMGDIPRKPHWPLKTHLFLNAGRLDAFDPARRNVADQLRETLRSPSVTAGVGVVVHYGAARAEINFGVPLVAASSDRVTKGLQVGIGLEFL</sequence>
<dbReference type="PANTHER" id="PTHR12815">
    <property type="entry name" value="SORTING AND ASSEMBLY MACHINERY SAMM50 PROTEIN FAMILY MEMBER"/>
    <property type="match status" value="1"/>
</dbReference>
<comment type="similarity">
    <text evidence="2">Belongs to the SAM50/omp85 family.</text>
</comment>
<dbReference type="FunCoup" id="J0WU25">
    <property type="interactions" value="54"/>
</dbReference>
<name>J0WU25_AURST</name>
<dbReference type="OrthoDB" id="1724197at2759"/>
<evidence type="ECO:0000256" key="3">
    <source>
        <dbReference type="ARBA" id="ARBA00022452"/>
    </source>
</evidence>
<dbReference type="KEGG" id="adl:AURDEDRAFT_147230"/>
<dbReference type="InterPro" id="IPR039910">
    <property type="entry name" value="D15-like"/>
</dbReference>
<proteinExistence type="inferred from homology"/>
<dbReference type="Gene3D" id="2.40.160.50">
    <property type="entry name" value="membrane protein fhac: a member of the omp85/tpsb transporter family"/>
    <property type="match status" value="1"/>
</dbReference>
<comment type="subcellular location">
    <subcellularLocation>
        <location evidence="1">Mitochondrion outer membrane</location>
        <topology evidence="1">Multi-pass membrane protein</topology>
    </subcellularLocation>
</comment>
<feature type="region of interest" description="Disordered" evidence="6">
    <location>
        <begin position="1"/>
        <end position="29"/>
    </location>
</feature>
<keyword evidence="4" id="KW-0812">Transmembrane</keyword>
<dbReference type="Pfam" id="PF01103">
    <property type="entry name" value="Omp85"/>
    <property type="match status" value="1"/>
</dbReference>
<dbReference type="eggNOG" id="KOG2602">
    <property type="taxonomic scope" value="Eukaryota"/>
</dbReference>
<evidence type="ECO:0000256" key="2">
    <source>
        <dbReference type="ARBA" id="ARBA00010913"/>
    </source>
</evidence>
<dbReference type="EMBL" id="JH687866">
    <property type="protein sequence ID" value="EJD36254.1"/>
    <property type="molecule type" value="Genomic_DNA"/>
</dbReference>
<accession>J0WU25</accession>
<dbReference type="AlphaFoldDB" id="J0WU25"/>
<dbReference type="InParanoid" id="J0WU25"/>
<evidence type="ECO:0000313" key="8">
    <source>
        <dbReference type="EMBL" id="EJD36254.1"/>
    </source>
</evidence>